<dbReference type="EMBL" id="JAUKPO010000001">
    <property type="protein sequence ID" value="MDO1445326.1"/>
    <property type="molecule type" value="Genomic_DNA"/>
</dbReference>
<dbReference type="Proteomes" id="UP001168528">
    <property type="component" value="Unassembled WGS sequence"/>
</dbReference>
<sequence>MLLSFYLTLILLINPPKIDTAEKLLEAMQKKYVGKWAHTLTFTQYNTHYEKDTISGTSVWYEAIKYPDKFRIDFGDPSLGNAVLFTNEMIQCTSLRTKN</sequence>
<accession>A0ABT8QZQ8</accession>
<evidence type="ECO:0000313" key="1">
    <source>
        <dbReference type="EMBL" id="MDO1445326.1"/>
    </source>
</evidence>
<name>A0ABT8QZQ8_9BACT</name>
<protein>
    <submittedName>
        <fullName evidence="1">Uncharacterized protein</fullName>
    </submittedName>
</protein>
<gene>
    <name evidence="1" type="ORF">Q0590_03640</name>
</gene>
<keyword evidence="2" id="KW-1185">Reference proteome</keyword>
<proteinExistence type="predicted"/>
<evidence type="ECO:0000313" key="2">
    <source>
        <dbReference type="Proteomes" id="UP001168528"/>
    </source>
</evidence>
<reference evidence="1" key="1">
    <citation type="submission" date="2023-07" db="EMBL/GenBank/DDBJ databases">
        <title>The genome sequence of Rhodocytophaga aerolata KACC 12507.</title>
        <authorList>
            <person name="Zhang X."/>
        </authorList>
    </citation>
    <scope>NUCLEOTIDE SEQUENCE</scope>
    <source>
        <strain evidence="1">KACC 12507</strain>
    </source>
</reference>
<dbReference type="RefSeq" id="WP_302036115.1">
    <property type="nucleotide sequence ID" value="NZ_JAUKPO010000001.1"/>
</dbReference>
<comment type="caution">
    <text evidence="1">The sequence shown here is derived from an EMBL/GenBank/DDBJ whole genome shotgun (WGS) entry which is preliminary data.</text>
</comment>
<organism evidence="1 2">
    <name type="scientific">Rhodocytophaga aerolata</name>
    <dbReference type="NCBI Taxonomy" id="455078"/>
    <lineage>
        <taxon>Bacteria</taxon>
        <taxon>Pseudomonadati</taxon>
        <taxon>Bacteroidota</taxon>
        <taxon>Cytophagia</taxon>
        <taxon>Cytophagales</taxon>
        <taxon>Rhodocytophagaceae</taxon>
        <taxon>Rhodocytophaga</taxon>
    </lineage>
</organism>